<accession>A0ACA9JZF2</accession>
<dbReference type="EMBL" id="CAJVPM010000407">
    <property type="protein sequence ID" value="CAG8443719.1"/>
    <property type="molecule type" value="Genomic_DNA"/>
</dbReference>
<proteinExistence type="predicted"/>
<name>A0ACA9JZF2_9GLOM</name>
<organism evidence="1 2">
    <name type="scientific">Scutellospora calospora</name>
    <dbReference type="NCBI Taxonomy" id="85575"/>
    <lineage>
        <taxon>Eukaryota</taxon>
        <taxon>Fungi</taxon>
        <taxon>Fungi incertae sedis</taxon>
        <taxon>Mucoromycota</taxon>
        <taxon>Glomeromycotina</taxon>
        <taxon>Glomeromycetes</taxon>
        <taxon>Diversisporales</taxon>
        <taxon>Gigasporaceae</taxon>
        <taxon>Scutellospora</taxon>
    </lineage>
</organism>
<comment type="caution">
    <text evidence="1">The sequence shown here is derived from an EMBL/GenBank/DDBJ whole genome shotgun (WGS) entry which is preliminary data.</text>
</comment>
<keyword evidence="2" id="KW-1185">Reference proteome</keyword>
<evidence type="ECO:0000313" key="2">
    <source>
        <dbReference type="Proteomes" id="UP000789860"/>
    </source>
</evidence>
<sequence>MDPCSDSFQNLEEPDDRIVRRLVLDYLIHNCYGETARIFLKDSQDLNVSSQKEIPFTNGFSQNGSNKTVPMDTSEPDADGDLEMVDSNEDFIHVNASNNSLSTPSKNSKLFPTWRNKRHSNIKFCSESALESLEIRKQIRKFIISGDIPSALSLCRSTFPEVVSTGDLTTPRSTEMCFKLQLQQFIETVRSGNFDEALTYAQSVLAEYPTLGGENEQKYRDEFEKVCPLIAYENPENSPSAPLLSQEHRDKLADEINSAILSFDSHVNESALERLIKQAIVVREYLHLVITKGHRKMYAEWRLSTFLQEGSEGNVRLSRLCGNF</sequence>
<dbReference type="Proteomes" id="UP000789860">
    <property type="component" value="Unassembled WGS sequence"/>
</dbReference>
<evidence type="ECO:0000313" key="1">
    <source>
        <dbReference type="EMBL" id="CAG8443719.1"/>
    </source>
</evidence>
<gene>
    <name evidence="1" type="ORF">SCALOS_LOCUS796</name>
</gene>
<protein>
    <submittedName>
        <fullName evidence="1">3404_t:CDS:1</fullName>
    </submittedName>
</protein>
<reference evidence="1" key="1">
    <citation type="submission" date="2021-06" db="EMBL/GenBank/DDBJ databases">
        <authorList>
            <person name="Kallberg Y."/>
            <person name="Tangrot J."/>
            <person name="Rosling A."/>
        </authorList>
    </citation>
    <scope>NUCLEOTIDE SEQUENCE</scope>
    <source>
        <strain evidence="1">AU212A</strain>
    </source>
</reference>